<protein>
    <submittedName>
        <fullName evidence="3">N-acetylglucosamine-specific lectin</fullName>
    </submittedName>
</protein>
<dbReference type="SMR" id="A0A2Z6G7U6"/>
<feature type="chain" id="PRO_5016314062" evidence="1">
    <location>
        <begin position="22"/>
        <end position="158"/>
    </location>
</feature>
<dbReference type="GO" id="GO:0046872">
    <property type="term" value="F:metal ion binding"/>
    <property type="evidence" value="ECO:0007669"/>
    <property type="project" value="UniProtKB-KW"/>
</dbReference>
<dbReference type="PANTHER" id="PTHR45710:SF26">
    <property type="entry name" value="RH26557P"/>
    <property type="match status" value="1"/>
</dbReference>
<organism evidence="3">
    <name type="scientific">Saxidomus purpurata</name>
    <dbReference type="NCBI Taxonomy" id="311201"/>
    <lineage>
        <taxon>Eukaryota</taxon>
        <taxon>Metazoa</taxon>
        <taxon>Spiralia</taxon>
        <taxon>Lophotrochozoa</taxon>
        <taxon>Mollusca</taxon>
        <taxon>Bivalvia</taxon>
        <taxon>Autobranchia</taxon>
        <taxon>Heteroconchia</taxon>
        <taxon>Euheterodonta</taxon>
        <taxon>Imparidentia</taxon>
        <taxon>Neoheterodontei</taxon>
        <taxon>Venerida</taxon>
        <taxon>Veneroidea</taxon>
        <taxon>Veneridae</taxon>
        <taxon>Saxidomus</taxon>
    </lineage>
</organism>
<feature type="disulfide bond" evidence="4 5">
    <location>
        <begin position="55"/>
        <end position="152"/>
    </location>
</feature>
<feature type="disulfide bond" evidence="4 5">
    <location>
        <begin position="124"/>
        <end position="143"/>
    </location>
</feature>
<evidence type="ECO:0007829" key="4">
    <source>
        <dbReference type="PDB" id="6A7T"/>
    </source>
</evidence>
<keyword evidence="1" id="KW-0732">Signal</keyword>
<dbReference type="UniLectin" id="A0A2Z6G7U6"/>
<dbReference type="Gene3D" id="3.10.100.10">
    <property type="entry name" value="Mannose-Binding Protein A, subunit A"/>
    <property type="match status" value="1"/>
</dbReference>
<feature type="binding site" evidence="5">
    <location>
        <position position="138"/>
    </location>
    <ligand>
        <name>N-acetyl-D-glucosamine</name>
        <dbReference type="ChEBI" id="CHEBI:506227"/>
    </ligand>
</feature>
<keyword evidence="4 5" id="KW-0479">Metal-binding</keyword>
<name>A0A2Z6G7U6_9BIVA</name>
<dbReference type="SMART" id="SM00034">
    <property type="entry name" value="CLECT"/>
    <property type="match status" value="1"/>
</dbReference>
<dbReference type="Pfam" id="PF00059">
    <property type="entry name" value="Lectin_C"/>
    <property type="match status" value="1"/>
</dbReference>
<feature type="binding site" evidence="4 5">
    <location>
        <position position="153"/>
    </location>
    <ligand>
        <name>Ca(2+)</name>
        <dbReference type="ChEBI" id="CHEBI:29108"/>
        <label>1</label>
    </ligand>
</feature>
<feature type="binding site" evidence="5">
    <location>
        <position position="140"/>
    </location>
    <ligand>
        <name>N-acetyl-D-glucosamine</name>
        <dbReference type="ChEBI" id="CHEBI:506227"/>
    </ligand>
</feature>
<proteinExistence type="evidence at protein level"/>
<reference evidence="5" key="2">
    <citation type="journal article" date="2020" name="Acta Crystallogr. F Struct. Biol. Commun.">
        <title>Novel carbohydrate-recognition mode of the invertebrate C-type lectin SPL-1 from Saxidomus purpuratus revealed by the GlcNAc-complex crystal in the presence of Ca&lt;sup&gt;2&lt;/sup&gt;.</title>
        <authorList>
            <person name="Unno H."/>
            <person name="Higuchi S."/>
            <person name="Goda S."/>
            <person name="Hatakeyama T."/>
        </authorList>
    </citation>
    <scope>X-RAY CRYSTALLOGRAPHY (1.70 ANGSTROMS) IN COMPLEX WITH CA(2+)</scope>
    <scope>DISULFIDE BONDS</scope>
</reference>
<feature type="disulfide bond" description="Interchain (with C-22 in A0A2Z6G7U3)" evidence="4 5">
    <location>
        <position position="25"/>
    </location>
</feature>
<dbReference type="InterPro" id="IPR016187">
    <property type="entry name" value="CTDL_fold"/>
</dbReference>
<gene>
    <name evidence="3" type="primary">SPL-A</name>
</gene>
<evidence type="ECO:0007829" key="5">
    <source>
        <dbReference type="PDB" id="6M5M"/>
    </source>
</evidence>
<dbReference type="EMBL" id="LC388679">
    <property type="protein sequence ID" value="BBE43064.1"/>
    <property type="molecule type" value="mRNA"/>
</dbReference>
<dbReference type="PDB" id="6A7T">
    <property type="method" value="X-ray"/>
    <property type="resolution" value="1.60 A"/>
    <property type="chains" value="A=1-158"/>
</dbReference>
<dbReference type="InterPro" id="IPR001304">
    <property type="entry name" value="C-type_lectin-like"/>
</dbReference>
<dbReference type="PDBsum" id="6A7T"/>
<dbReference type="InterPro" id="IPR050828">
    <property type="entry name" value="C-type_lectin/matrix_domain"/>
</dbReference>
<feature type="binding site" evidence="4 5">
    <location>
        <position position="64"/>
    </location>
    <ligand>
        <name>Ca(2+)</name>
        <dbReference type="ChEBI" id="CHEBI:29108"/>
        <label>1</label>
    </ligand>
</feature>
<accession>A0A2Z6G7U6</accession>
<feature type="disulfide bond" evidence="4 5">
    <location>
        <begin position="27"/>
        <end position="38"/>
    </location>
</feature>
<feature type="disulfide bond" evidence="4 5">
    <location>
        <begin position="22"/>
        <end position="156"/>
    </location>
</feature>
<keyword evidence="4 5" id="KW-0002">3D-structure</keyword>
<evidence type="ECO:0000313" key="3">
    <source>
        <dbReference type="EMBL" id="BBE43064.1"/>
    </source>
</evidence>
<reference evidence="3 4" key="1">
    <citation type="journal article" date="2019" name="Protein Sci.">
        <title>Novel Ca&lt;sup&gt;2+&lt;/sup&gt; -independent carbohydrate recognition of the C-type lectins, SPL-1 and SPL-2, from the bivalve Saxidomus purpuratus.</title>
        <authorList>
            <person name="Unno H."/>
            <person name="Itakura S."/>
            <person name="Higuchi S."/>
            <person name="Goda S."/>
            <person name="Yamaguchi K."/>
            <person name="Hatakeyama T."/>
        </authorList>
    </citation>
    <scope>X-RAY CRYSTALLOGRAPHY (1.60 ANGSTROMS)</scope>
    <scope>DISULFIDE BONDS</scope>
</reference>
<dbReference type="GO" id="GO:0030246">
    <property type="term" value="F:carbohydrate binding"/>
    <property type="evidence" value="ECO:0007669"/>
    <property type="project" value="UniProtKB-KW"/>
</dbReference>
<dbReference type="InterPro" id="IPR016186">
    <property type="entry name" value="C-type_lectin-like/link_sf"/>
</dbReference>
<keyword evidence="4 5" id="KW-0106">Calcium</keyword>
<sequence>MLNGPSIIISLFFCFVSGAYACCKCDCQSGWEWFGGSCYLFDETERGWEDSKTFCESQNAALVTVESSEEDDFIRGVISAQSAFHYYWIGGSWDAEHSEYRWIDGSSISFNGWGPNRPDADEGCMDYLNYKEIVWQWNDHQDCVNTKGPSICETDCSE</sequence>
<keyword evidence="3" id="KW-0430">Lectin</keyword>
<feature type="binding site" evidence="4 5">
    <location>
        <position position="66"/>
    </location>
    <ligand>
        <name>Ca(2+)</name>
        <dbReference type="ChEBI" id="CHEBI:29108"/>
        <label>1</label>
    </ligand>
</feature>
<feature type="binding site" evidence="5">
    <location>
        <position position="117"/>
    </location>
    <ligand>
        <name>N-acetyl-D-glucosamine</name>
        <dbReference type="ChEBI" id="CHEBI:506227"/>
    </ligand>
</feature>
<feature type="binding site" evidence="5">
    <location>
        <position position="139"/>
    </location>
    <ligand>
        <name>Ca(2+)</name>
        <dbReference type="ChEBI" id="CHEBI:29108"/>
        <label>2</label>
    </ligand>
</feature>
<dbReference type="AlphaFoldDB" id="A0A2Z6G7U6"/>
<dbReference type="SUPFAM" id="SSF56436">
    <property type="entry name" value="C-type lectin-like"/>
    <property type="match status" value="1"/>
</dbReference>
<dbReference type="PDB" id="6M5M">
    <property type="method" value="X-ray"/>
    <property type="resolution" value="1.70 A"/>
    <property type="chains" value="A=1-158"/>
</dbReference>
<feature type="domain" description="C-type lectin" evidence="2">
    <location>
        <begin position="34"/>
        <end position="139"/>
    </location>
</feature>
<feature type="binding site" evidence="4 5">
    <location>
        <position position="70"/>
    </location>
    <ligand>
        <name>Ca(2+)</name>
        <dbReference type="ChEBI" id="CHEBI:29108"/>
        <label>1</label>
    </ligand>
</feature>
<dbReference type="PROSITE" id="PS50041">
    <property type="entry name" value="C_TYPE_LECTIN_2"/>
    <property type="match status" value="1"/>
</dbReference>
<feature type="signal peptide" evidence="1">
    <location>
        <begin position="1"/>
        <end position="21"/>
    </location>
</feature>
<evidence type="ECO:0000259" key="2">
    <source>
        <dbReference type="PROSITE" id="PS50041"/>
    </source>
</evidence>
<feature type="binding site" evidence="5">
    <location>
        <position position="119"/>
    </location>
    <ligand>
        <name>Ca(2+)</name>
        <dbReference type="ChEBI" id="CHEBI:29108"/>
        <label>2</label>
    </ligand>
</feature>
<evidence type="ECO:0000256" key="1">
    <source>
        <dbReference type="SAM" id="SignalP"/>
    </source>
</evidence>
<dbReference type="PANTHER" id="PTHR45710">
    <property type="entry name" value="C-TYPE LECTIN DOMAIN-CONTAINING PROTEIN 180"/>
    <property type="match status" value="1"/>
</dbReference>